<dbReference type="Proteomes" id="UP001620626">
    <property type="component" value="Unassembled WGS sequence"/>
</dbReference>
<evidence type="ECO:0000313" key="1">
    <source>
        <dbReference type="EMBL" id="KAL3113885.1"/>
    </source>
</evidence>
<accession>A0ABD2LF83</accession>
<proteinExistence type="predicted"/>
<dbReference type="AlphaFoldDB" id="A0ABD2LF83"/>
<comment type="caution">
    <text evidence="1">The sequence shown here is derived from an EMBL/GenBank/DDBJ whole genome shotgun (WGS) entry which is preliminary data.</text>
</comment>
<reference evidence="1 2" key="1">
    <citation type="submission" date="2024-10" db="EMBL/GenBank/DDBJ databases">
        <authorList>
            <person name="Kim D."/>
        </authorList>
    </citation>
    <scope>NUCLEOTIDE SEQUENCE [LARGE SCALE GENOMIC DNA]</scope>
    <source>
        <strain evidence="1">BH-2024</strain>
    </source>
</reference>
<keyword evidence="2" id="KW-1185">Reference proteome</keyword>
<sequence length="119" mass="13989">MVKRTTFEWQEVKIIKPIWMRRHSELEKSDDSFTNKMPPTAGAFQIQNLAFSSGTMKNLRERKKIGSSETGKKNGLMKIWRFDKYSVKVAGQIIVESAKWLKTWIFIKIPDKILLDYHI</sequence>
<name>A0ABD2LF83_9BILA</name>
<protein>
    <submittedName>
        <fullName evidence="1">Uncharacterized protein</fullName>
    </submittedName>
</protein>
<dbReference type="EMBL" id="JBICBT010000432">
    <property type="protein sequence ID" value="KAL3113885.1"/>
    <property type="molecule type" value="Genomic_DNA"/>
</dbReference>
<gene>
    <name evidence="1" type="ORF">niasHT_017481</name>
</gene>
<organism evidence="1 2">
    <name type="scientific">Heterodera trifolii</name>
    <dbReference type="NCBI Taxonomy" id="157864"/>
    <lineage>
        <taxon>Eukaryota</taxon>
        <taxon>Metazoa</taxon>
        <taxon>Ecdysozoa</taxon>
        <taxon>Nematoda</taxon>
        <taxon>Chromadorea</taxon>
        <taxon>Rhabditida</taxon>
        <taxon>Tylenchina</taxon>
        <taxon>Tylenchomorpha</taxon>
        <taxon>Tylenchoidea</taxon>
        <taxon>Heteroderidae</taxon>
        <taxon>Heteroderinae</taxon>
        <taxon>Heterodera</taxon>
    </lineage>
</organism>
<evidence type="ECO:0000313" key="2">
    <source>
        <dbReference type="Proteomes" id="UP001620626"/>
    </source>
</evidence>